<feature type="region of interest" description="Disordered" evidence="3">
    <location>
        <begin position="1059"/>
        <end position="1139"/>
    </location>
</feature>
<sequence length="1337" mass="148754">MGTSTPPDDHDSPSPAEQRYHEAVGDTQLKLSLRTIPELKKSASCAQLQKVSVLEAVDLDARPTFAISVSSDVPTGPLEFIHINPALAAVPWLLSKVHGNDSPNAIFTDAYESHVAYKNWLFGQAEASDEASPGSAFVFADYLWWSTSVGLYSIVSGTPVGLLHLDRKSRVRRSRTIDSQEHSRPQNHPQFVPGRLPAVRSIETSMVAESLKSFEQHPPGAPIFESQFTPTASSKATLTHGPFDYTLDPPPSTISDHIKYFRSVAWEKTPLGPMQDWCPQLRCMVNMIMNDSYPAVLFWGQEVTMIYNESYIEIIGLLHPCMGQSARVAAKDYWPHFEPIVQHINATGQTISNDDLPLFLDRHGFLEETFFSFQFTPILNDLGNVAGYYQPLVETTKNGLLERRVSSLVEVGSQTAKARDLPTYWDLVINTLAINDKDAPFALLYAAESQHGHASSSISSPSSMSSEVQQFELKGSIGADSGHAIAPSIIDLRMDKSTVFHPYLVKTIKSRKPVVVHFSELDLPKGTLDGIKWKGYGDPCRSVIVCPILPTTSEQIQGFLILGINPRRPFDEDYQQYVHVTLRLLATSLASVVLFDEEIRQKENAIGQAARIQEQLLDELQLKEKKFQRFAERSDVAIFIVDGVGKYSYRNQSWYDLFESAVEADDVMGAWTNIVFPEDIARCEGLFSKLAVEKSAICFELKTTMPWTPPASLRQPEGKAQEHFKWILCSAYPELDAKGEIIEIVGNVTDISKLKWAEGVQKIRMNDALDSKKHLEHFIDTTSHEMRNPLSAIMQCADGILAAQPPADNALPMPSPNSYASILDQTLDAAQTIAQCAQHMRIVDDILTVSKLDSGLLAITPIDAQPESVASHAVKMFESEAKAADVDMTLHIDSSFRDLQVDWMSLDPTRLLQVLINLITNALKFTRLEATRRIKVTVAASKEEPTSVTDDVLFETKLAKEDPRLVEDWKMGSTLYLRFFIADTGRGLSEHERSTLFGRFAQASPRTHINYGGSGLGLFISRRLTELQGGAIGLSSEPKKGSTFSFYIKTRRSITVRSRRSSSLPDVFPEDMRHRATTRQEIDQLRRPVESPAREHRNPTSSFKTQSSAESSQRSVSHESKSPSKRKAVRPSIVRQQSALNSDVPAEAIGLPPRLNLRELKRANSIPRTLHVLVVEDNLVNQKVLAKQLRNLGCIVSVANHGVEALDFLKTTRHWSSDDRPSTGARSVEYLSPEEPIEHFVDLNVILMDWEMPIMNGLEATSQIRQLESSGALSCRIPVIGVTANVRQQQIQMAMDAGMDDVVSKPFRVAELMGRMRGIVQGIWGKDGENFEGNGGE</sequence>
<dbReference type="InterPro" id="IPR003594">
    <property type="entry name" value="HATPase_dom"/>
</dbReference>
<dbReference type="PROSITE" id="PS50110">
    <property type="entry name" value="RESPONSE_REGULATORY"/>
    <property type="match status" value="1"/>
</dbReference>
<keyword evidence="1 2" id="KW-0597">Phosphoprotein</keyword>
<evidence type="ECO:0000256" key="2">
    <source>
        <dbReference type="PROSITE-ProRule" id="PRU00169"/>
    </source>
</evidence>
<feature type="modified residue" description="4-aspartylphosphate" evidence="2">
    <location>
        <position position="1249"/>
    </location>
</feature>
<dbReference type="InterPro" id="IPR004358">
    <property type="entry name" value="Sig_transdc_His_kin-like_C"/>
</dbReference>
<dbReference type="Pfam" id="PF02518">
    <property type="entry name" value="HATPase_c"/>
    <property type="match status" value="1"/>
</dbReference>
<dbReference type="InterPro" id="IPR058846">
    <property type="entry name" value="PAS-like"/>
</dbReference>
<dbReference type="InterPro" id="IPR001789">
    <property type="entry name" value="Sig_transdc_resp-reg_receiver"/>
</dbReference>
<feature type="region of interest" description="Disordered" evidence="3">
    <location>
        <begin position="1"/>
        <end position="20"/>
    </location>
</feature>
<dbReference type="SUPFAM" id="SSF55785">
    <property type="entry name" value="PYP-like sensor domain (PAS domain)"/>
    <property type="match status" value="1"/>
</dbReference>
<dbReference type="Pfam" id="PF00072">
    <property type="entry name" value="Response_reg"/>
    <property type="match status" value="1"/>
</dbReference>
<dbReference type="InterPro" id="IPR050956">
    <property type="entry name" value="2C_system_His_kinase"/>
</dbReference>
<dbReference type="SUPFAM" id="SSF52172">
    <property type="entry name" value="CheY-like"/>
    <property type="match status" value="1"/>
</dbReference>
<dbReference type="SUPFAM" id="SSF47384">
    <property type="entry name" value="Homodimeric domain of signal transducing histidine kinase"/>
    <property type="match status" value="1"/>
</dbReference>
<name>A0A9W4UTZ0_9PLEO</name>
<dbReference type="Gene3D" id="3.30.565.10">
    <property type="entry name" value="Histidine kinase-like ATPase, C-terminal domain"/>
    <property type="match status" value="1"/>
</dbReference>
<dbReference type="Gene3D" id="3.40.50.2300">
    <property type="match status" value="1"/>
</dbReference>
<protein>
    <submittedName>
        <fullName evidence="6">Uncharacterized protein</fullName>
    </submittedName>
</protein>
<organism evidence="6 7">
    <name type="scientific">Periconia digitata</name>
    <dbReference type="NCBI Taxonomy" id="1303443"/>
    <lineage>
        <taxon>Eukaryota</taxon>
        <taxon>Fungi</taxon>
        <taxon>Dikarya</taxon>
        <taxon>Ascomycota</taxon>
        <taxon>Pezizomycotina</taxon>
        <taxon>Dothideomycetes</taxon>
        <taxon>Pleosporomycetidae</taxon>
        <taxon>Pleosporales</taxon>
        <taxon>Massarineae</taxon>
        <taxon>Periconiaceae</taxon>
        <taxon>Periconia</taxon>
    </lineage>
</organism>
<dbReference type="InterPro" id="IPR005467">
    <property type="entry name" value="His_kinase_dom"/>
</dbReference>
<evidence type="ECO:0000313" key="7">
    <source>
        <dbReference type="Proteomes" id="UP001152607"/>
    </source>
</evidence>
<dbReference type="SUPFAM" id="SSF55874">
    <property type="entry name" value="ATPase domain of HSP90 chaperone/DNA topoisomerase II/histidine kinase"/>
    <property type="match status" value="1"/>
</dbReference>
<evidence type="ECO:0000313" key="6">
    <source>
        <dbReference type="EMBL" id="CAI6342165.1"/>
    </source>
</evidence>
<dbReference type="Proteomes" id="UP001152607">
    <property type="component" value="Unassembled WGS sequence"/>
</dbReference>
<feature type="compositionally biased region" description="Basic and acidic residues" evidence="3">
    <location>
        <begin position="7"/>
        <end position="20"/>
    </location>
</feature>
<evidence type="ECO:0000259" key="4">
    <source>
        <dbReference type="PROSITE" id="PS50109"/>
    </source>
</evidence>
<feature type="region of interest" description="Disordered" evidence="3">
    <location>
        <begin position="173"/>
        <end position="193"/>
    </location>
</feature>
<gene>
    <name evidence="6" type="ORF">PDIGIT_LOCUS15370</name>
</gene>
<keyword evidence="7" id="KW-1185">Reference proteome</keyword>
<feature type="compositionally biased region" description="Basic and acidic residues" evidence="3">
    <location>
        <begin position="1070"/>
        <end position="1098"/>
    </location>
</feature>
<dbReference type="InterPro" id="IPR036890">
    <property type="entry name" value="HATPase_C_sf"/>
</dbReference>
<proteinExistence type="predicted"/>
<reference evidence="6" key="1">
    <citation type="submission" date="2023-01" db="EMBL/GenBank/DDBJ databases">
        <authorList>
            <person name="Van Ghelder C."/>
            <person name="Rancurel C."/>
        </authorList>
    </citation>
    <scope>NUCLEOTIDE SEQUENCE</scope>
    <source>
        <strain evidence="6">CNCM I-4278</strain>
    </source>
</reference>
<dbReference type="SMART" id="SM00448">
    <property type="entry name" value="REC"/>
    <property type="match status" value="1"/>
</dbReference>
<dbReference type="Pfam" id="PF00512">
    <property type="entry name" value="HisKA"/>
    <property type="match status" value="1"/>
</dbReference>
<dbReference type="PRINTS" id="PR00344">
    <property type="entry name" value="BCTRLSENSOR"/>
</dbReference>
<dbReference type="PANTHER" id="PTHR43719">
    <property type="entry name" value="TWO-COMPONENT HISTIDINE KINASE"/>
    <property type="match status" value="1"/>
</dbReference>
<dbReference type="CDD" id="cd00082">
    <property type="entry name" value="HisKA"/>
    <property type="match status" value="1"/>
</dbReference>
<feature type="domain" description="Histidine kinase" evidence="4">
    <location>
        <begin position="781"/>
        <end position="1052"/>
    </location>
</feature>
<comment type="caution">
    <text evidence="6">The sequence shown here is derived from an EMBL/GenBank/DDBJ whole genome shotgun (WGS) entry which is preliminary data.</text>
</comment>
<feature type="compositionally biased region" description="Basic and acidic residues" evidence="3">
    <location>
        <begin position="175"/>
        <end position="184"/>
    </location>
</feature>
<feature type="domain" description="Response regulatory" evidence="5">
    <location>
        <begin position="1171"/>
        <end position="1320"/>
    </location>
</feature>
<evidence type="ECO:0000256" key="3">
    <source>
        <dbReference type="SAM" id="MobiDB-lite"/>
    </source>
</evidence>
<dbReference type="EMBL" id="CAOQHR010000013">
    <property type="protein sequence ID" value="CAI6342165.1"/>
    <property type="molecule type" value="Genomic_DNA"/>
</dbReference>
<dbReference type="Gene3D" id="1.10.287.130">
    <property type="match status" value="1"/>
</dbReference>
<dbReference type="GO" id="GO:0000155">
    <property type="term" value="F:phosphorelay sensor kinase activity"/>
    <property type="evidence" value="ECO:0007669"/>
    <property type="project" value="InterPro"/>
</dbReference>
<dbReference type="Pfam" id="PF26131">
    <property type="entry name" value="PAS-like"/>
    <property type="match status" value="1"/>
</dbReference>
<dbReference type="InterPro" id="IPR035965">
    <property type="entry name" value="PAS-like_dom_sf"/>
</dbReference>
<dbReference type="InterPro" id="IPR036097">
    <property type="entry name" value="HisK_dim/P_sf"/>
</dbReference>
<dbReference type="SMART" id="SM00388">
    <property type="entry name" value="HisKA"/>
    <property type="match status" value="1"/>
</dbReference>
<dbReference type="InterPro" id="IPR003661">
    <property type="entry name" value="HisK_dim/P_dom"/>
</dbReference>
<dbReference type="OrthoDB" id="60033at2759"/>
<evidence type="ECO:0000256" key="1">
    <source>
        <dbReference type="ARBA" id="ARBA00022553"/>
    </source>
</evidence>
<dbReference type="PROSITE" id="PS50109">
    <property type="entry name" value="HIS_KIN"/>
    <property type="match status" value="1"/>
</dbReference>
<dbReference type="InterPro" id="IPR011006">
    <property type="entry name" value="CheY-like_superfamily"/>
</dbReference>
<dbReference type="CDD" id="cd17546">
    <property type="entry name" value="REC_hyHK_CKI1_RcsC-like"/>
    <property type="match status" value="1"/>
</dbReference>
<dbReference type="PANTHER" id="PTHR43719:SF30">
    <property type="entry name" value="TWO-COMPONENT SYSTEM RESPONSE REGULATOR"/>
    <property type="match status" value="1"/>
</dbReference>
<evidence type="ECO:0000259" key="5">
    <source>
        <dbReference type="PROSITE" id="PS50110"/>
    </source>
</evidence>
<dbReference type="Gene3D" id="3.30.450.20">
    <property type="entry name" value="PAS domain"/>
    <property type="match status" value="2"/>
</dbReference>
<dbReference type="SMART" id="SM00387">
    <property type="entry name" value="HATPase_c"/>
    <property type="match status" value="1"/>
</dbReference>
<accession>A0A9W4UTZ0</accession>